<evidence type="ECO:0000313" key="3">
    <source>
        <dbReference type="Proteomes" id="UP000319801"/>
    </source>
</evidence>
<feature type="compositionally biased region" description="Basic and acidic residues" evidence="1">
    <location>
        <begin position="9"/>
        <end position="23"/>
    </location>
</feature>
<name>A0A556U1N0_BAGYA</name>
<evidence type="ECO:0000256" key="1">
    <source>
        <dbReference type="SAM" id="MobiDB-lite"/>
    </source>
</evidence>
<keyword evidence="3" id="KW-1185">Reference proteome</keyword>
<feature type="region of interest" description="Disordered" evidence="1">
    <location>
        <begin position="1"/>
        <end position="26"/>
    </location>
</feature>
<protein>
    <submittedName>
        <fullName evidence="2">Uncharacterized protein</fullName>
    </submittedName>
</protein>
<gene>
    <name evidence="2" type="ORF">Baya_6716</name>
</gene>
<dbReference type="EMBL" id="VCAZ01000037">
    <property type="protein sequence ID" value="TSL82617.1"/>
    <property type="molecule type" value="Genomic_DNA"/>
</dbReference>
<sequence>MRRLYTHHFPTEMRGTSEEKGDDVGVSQTKHPDQYIGQISTIIFTTLSSLRSRCRVACGDVSCRQFGQRSFSLLSGASRGHKSLGSAFLGTFIVSGTGQKDELVVNKKSPKVSGVTAGVNMNMWPWPFKFTPPEVWRQNE</sequence>
<dbReference type="Proteomes" id="UP000319801">
    <property type="component" value="Unassembled WGS sequence"/>
</dbReference>
<accession>A0A556U1N0</accession>
<organism evidence="2 3">
    <name type="scientific">Bagarius yarrelli</name>
    <name type="common">Goonch</name>
    <name type="synonym">Bagrus yarrelli</name>
    <dbReference type="NCBI Taxonomy" id="175774"/>
    <lineage>
        <taxon>Eukaryota</taxon>
        <taxon>Metazoa</taxon>
        <taxon>Chordata</taxon>
        <taxon>Craniata</taxon>
        <taxon>Vertebrata</taxon>
        <taxon>Euteleostomi</taxon>
        <taxon>Actinopterygii</taxon>
        <taxon>Neopterygii</taxon>
        <taxon>Teleostei</taxon>
        <taxon>Ostariophysi</taxon>
        <taxon>Siluriformes</taxon>
        <taxon>Sisoridae</taxon>
        <taxon>Sisorinae</taxon>
        <taxon>Bagarius</taxon>
    </lineage>
</organism>
<comment type="caution">
    <text evidence="2">The sequence shown here is derived from an EMBL/GenBank/DDBJ whole genome shotgun (WGS) entry which is preliminary data.</text>
</comment>
<proteinExistence type="predicted"/>
<evidence type="ECO:0000313" key="2">
    <source>
        <dbReference type="EMBL" id="TSL82617.1"/>
    </source>
</evidence>
<reference evidence="2 3" key="1">
    <citation type="journal article" date="2019" name="Genome Biol. Evol.">
        <title>Whole-Genome Sequencing of the Giant Devil Catfish, Bagarius yarrelli.</title>
        <authorList>
            <person name="Jiang W."/>
            <person name="Lv Y."/>
            <person name="Cheng L."/>
            <person name="Yang K."/>
            <person name="Chao B."/>
            <person name="Wang X."/>
            <person name="Li Y."/>
            <person name="Pan X."/>
            <person name="You X."/>
            <person name="Zhang Y."/>
            <person name="Yang J."/>
            <person name="Li J."/>
            <person name="Zhang X."/>
            <person name="Liu S."/>
            <person name="Sun C."/>
            <person name="Yang J."/>
            <person name="Shi Q."/>
        </authorList>
    </citation>
    <scope>NUCLEOTIDE SEQUENCE [LARGE SCALE GENOMIC DNA]</scope>
    <source>
        <strain evidence="2">JWS20170419001</strain>
        <tissue evidence="2">Muscle</tissue>
    </source>
</reference>
<dbReference type="AlphaFoldDB" id="A0A556U1N0"/>